<dbReference type="SUPFAM" id="SSF47413">
    <property type="entry name" value="lambda repressor-like DNA-binding domains"/>
    <property type="match status" value="1"/>
</dbReference>
<dbReference type="PROSITE" id="PS50943">
    <property type="entry name" value="HTH_CROC1"/>
    <property type="match status" value="1"/>
</dbReference>
<evidence type="ECO:0000259" key="1">
    <source>
        <dbReference type="PROSITE" id="PS50943"/>
    </source>
</evidence>
<proteinExistence type="predicted"/>
<dbReference type="Gene3D" id="1.10.260.40">
    <property type="entry name" value="lambda repressor-like DNA-binding domains"/>
    <property type="match status" value="1"/>
</dbReference>
<sequence>MSQMARSPKQLGVAIQQQRFKRAMSQSELAKLTGTSQKTISKVENGNPATKIETVFALMAALDMQMTLLSRSKTASKNIGDIF</sequence>
<name>A0ABX7T6S3_9SPHN</name>
<reference evidence="2 3" key="1">
    <citation type="submission" date="2021-03" db="EMBL/GenBank/DDBJ databases">
        <title>Complete genome of Parasphingorhabdus_sp.JHSY0214.</title>
        <authorList>
            <person name="Yoo J.H."/>
            <person name="Bae J.W."/>
        </authorList>
    </citation>
    <scope>NUCLEOTIDE SEQUENCE [LARGE SCALE GENOMIC DNA]</scope>
    <source>
        <strain evidence="2 3">JHSY0214</strain>
    </source>
</reference>
<feature type="domain" description="HTH cro/C1-type" evidence="1">
    <location>
        <begin position="15"/>
        <end position="69"/>
    </location>
</feature>
<evidence type="ECO:0000313" key="3">
    <source>
        <dbReference type="Proteomes" id="UP000663923"/>
    </source>
</evidence>
<dbReference type="InterPro" id="IPR010982">
    <property type="entry name" value="Lambda_DNA-bd_dom_sf"/>
</dbReference>
<dbReference type="Pfam" id="PF01381">
    <property type="entry name" value="HTH_3"/>
    <property type="match status" value="1"/>
</dbReference>
<dbReference type="EMBL" id="CP071794">
    <property type="protein sequence ID" value="QTD57291.1"/>
    <property type="molecule type" value="Genomic_DNA"/>
</dbReference>
<dbReference type="InterPro" id="IPR001387">
    <property type="entry name" value="Cro/C1-type_HTH"/>
</dbReference>
<dbReference type="SMART" id="SM00530">
    <property type="entry name" value="HTH_XRE"/>
    <property type="match status" value="1"/>
</dbReference>
<protein>
    <submittedName>
        <fullName evidence="2">Helix-turn-helix domain-containing protein</fullName>
    </submittedName>
</protein>
<accession>A0ABX7T6S3</accession>
<organism evidence="2 3">
    <name type="scientific">Parasphingorhabdus cellanae</name>
    <dbReference type="NCBI Taxonomy" id="2806553"/>
    <lineage>
        <taxon>Bacteria</taxon>
        <taxon>Pseudomonadati</taxon>
        <taxon>Pseudomonadota</taxon>
        <taxon>Alphaproteobacteria</taxon>
        <taxon>Sphingomonadales</taxon>
        <taxon>Sphingomonadaceae</taxon>
        <taxon>Parasphingorhabdus</taxon>
    </lineage>
</organism>
<dbReference type="CDD" id="cd00093">
    <property type="entry name" value="HTH_XRE"/>
    <property type="match status" value="1"/>
</dbReference>
<dbReference type="Proteomes" id="UP000663923">
    <property type="component" value="Chromosome"/>
</dbReference>
<keyword evidence="3" id="KW-1185">Reference proteome</keyword>
<dbReference type="RefSeq" id="WP_207989643.1">
    <property type="nucleotide sequence ID" value="NZ_CP071794.1"/>
</dbReference>
<evidence type="ECO:0000313" key="2">
    <source>
        <dbReference type="EMBL" id="QTD57291.1"/>
    </source>
</evidence>
<gene>
    <name evidence="2" type="ORF">J4G78_07085</name>
</gene>